<keyword evidence="8" id="KW-0963">Cytoplasm</keyword>
<dbReference type="Gene3D" id="3.30.565.10">
    <property type="entry name" value="Histidine kinase-like ATPase, C-terminal domain"/>
    <property type="match status" value="1"/>
</dbReference>
<protein>
    <recommendedName>
        <fullName evidence="6">Oxygen sensor histidine kinase NreB</fullName>
        <ecNumber evidence="5">2.7.13.3</ecNumber>
    </recommendedName>
    <alternativeName>
        <fullName evidence="22">Nitrogen regulation protein B</fullName>
    </alternativeName>
</protein>
<evidence type="ECO:0000256" key="2">
    <source>
        <dbReference type="ARBA" id="ARBA00001966"/>
    </source>
</evidence>
<evidence type="ECO:0000256" key="14">
    <source>
        <dbReference type="ARBA" id="ARBA00022777"/>
    </source>
</evidence>
<dbReference type="InterPro" id="IPR011712">
    <property type="entry name" value="Sig_transdc_His_kin_sub3_dim/P"/>
</dbReference>
<dbReference type="InterPro" id="IPR000014">
    <property type="entry name" value="PAS"/>
</dbReference>
<dbReference type="GO" id="GO:0051539">
    <property type="term" value="F:4 iron, 4 sulfur cluster binding"/>
    <property type="evidence" value="ECO:0007669"/>
    <property type="project" value="UniProtKB-KW"/>
</dbReference>
<dbReference type="KEGG" id="agv:OJF2_19320"/>
<evidence type="ECO:0000256" key="19">
    <source>
        <dbReference type="ARBA" id="ARBA00023014"/>
    </source>
</evidence>
<dbReference type="PROSITE" id="PS50113">
    <property type="entry name" value="PAC"/>
    <property type="match status" value="1"/>
</dbReference>
<dbReference type="PANTHER" id="PTHR24421:SF58">
    <property type="entry name" value="SIGNAL TRANSDUCTION HISTIDINE-PROTEIN KINASE_PHOSPHATASE UHPB"/>
    <property type="match status" value="1"/>
</dbReference>
<keyword evidence="9" id="KW-0597">Phosphoprotein</keyword>
<evidence type="ECO:0000256" key="20">
    <source>
        <dbReference type="ARBA" id="ARBA00023136"/>
    </source>
</evidence>
<dbReference type="RefSeq" id="WP_148593293.1">
    <property type="nucleotide sequence ID" value="NZ_CP042997.1"/>
</dbReference>
<dbReference type="GO" id="GO:0016020">
    <property type="term" value="C:membrane"/>
    <property type="evidence" value="ECO:0007669"/>
    <property type="project" value="UniProtKB-SubCell"/>
</dbReference>
<keyword evidence="14 27" id="KW-0418">Kinase</keyword>
<evidence type="ECO:0000256" key="16">
    <source>
        <dbReference type="ARBA" id="ARBA00022989"/>
    </source>
</evidence>
<dbReference type="PANTHER" id="PTHR24421">
    <property type="entry name" value="NITRATE/NITRITE SENSOR PROTEIN NARX-RELATED"/>
    <property type="match status" value="1"/>
</dbReference>
<dbReference type="Pfam" id="PF02518">
    <property type="entry name" value="HATPase_c"/>
    <property type="match status" value="1"/>
</dbReference>
<dbReference type="Pfam" id="PF13493">
    <property type="entry name" value="DUF4118"/>
    <property type="match status" value="1"/>
</dbReference>
<dbReference type="PROSITE" id="PS50109">
    <property type="entry name" value="HIS_KIN"/>
    <property type="match status" value="1"/>
</dbReference>
<organism evidence="27 28">
    <name type="scientific">Aquisphaera giovannonii</name>
    <dbReference type="NCBI Taxonomy" id="406548"/>
    <lineage>
        <taxon>Bacteria</taxon>
        <taxon>Pseudomonadati</taxon>
        <taxon>Planctomycetota</taxon>
        <taxon>Planctomycetia</taxon>
        <taxon>Isosphaerales</taxon>
        <taxon>Isosphaeraceae</taxon>
        <taxon>Aquisphaera</taxon>
    </lineage>
</organism>
<dbReference type="InterPro" id="IPR005467">
    <property type="entry name" value="His_kinase_dom"/>
</dbReference>
<evidence type="ECO:0000256" key="1">
    <source>
        <dbReference type="ARBA" id="ARBA00000085"/>
    </source>
</evidence>
<comment type="function">
    <text evidence="21">Member of the two-component regulatory system NreB/NreC involved in the control of dissimilatory nitrate/nitrite reduction in response to oxygen. NreB functions as a direct oxygen sensor histidine kinase which is autophosphorylated, in the absence of oxygen, probably at the conserved histidine residue, and transfers its phosphate group probably to a conserved aspartate residue of NreC. NreB/NreC activates the expression of the nitrate (narGHJI) and nitrite (nir) reductase operons, as well as the putative nitrate transporter gene narT.</text>
</comment>
<evidence type="ECO:0000256" key="10">
    <source>
        <dbReference type="ARBA" id="ARBA00022679"/>
    </source>
</evidence>
<keyword evidence="7" id="KW-0004">4Fe-4S</keyword>
<dbReference type="NCBIfam" id="TIGR00229">
    <property type="entry name" value="sensory_box"/>
    <property type="match status" value="1"/>
</dbReference>
<comment type="catalytic activity">
    <reaction evidence="1">
        <text>ATP + protein L-histidine = ADP + protein N-phospho-L-histidine.</text>
        <dbReference type="EC" id="2.7.13.3"/>
    </reaction>
</comment>
<dbReference type="PRINTS" id="PR00344">
    <property type="entry name" value="BCTRLSENSOR"/>
</dbReference>
<dbReference type="Gene3D" id="3.30.450.20">
    <property type="entry name" value="PAS domain"/>
    <property type="match status" value="1"/>
</dbReference>
<proteinExistence type="predicted"/>
<dbReference type="InterPro" id="IPR003594">
    <property type="entry name" value="HATPase_dom"/>
</dbReference>
<dbReference type="InterPro" id="IPR004358">
    <property type="entry name" value="Sig_transdc_His_kin-like_C"/>
</dbReference>
<dbReference type="GO" id="GO:0000155">
    <property type="term" value="F:phosphorelay sensor kinase activity"/>
    <property type="evidence" value="ECO:0007669"/>
    <property type="project" value="InterPro"/>
</dbReference>
<keyword evidence="15" id="KW-0067">ATP-binding</keyword>
<dbReference type="Gene3D" id="1.20.120.620">
    <property type="entry name" value="Backbone structure of the membrane domain of e. Coli histidine kinase receptor kdpd"/>
    <property type="match status" value="1"/>
</dbReference>
<keyword evidence="18" id="KW-0902">Two-component regulatory system</keyword>
<evidence type="ECO:0000256" key="12">
    <source>
        <dbReference type="ARBA" id="ARBA00022723"/>
    </source>
</evidence>
<dbReference type="SUPFAM" id="SSF55874">
    <property type="entry name" value="ATPase domain of HSP90 chaperone/DNA topoisomerase II/histidine kinase"/>
    <property type="match status" value="1"/>
</dbReference>
<keyword evidence="19" id="KW-0411">Iron-sulfur</keyword>
<dbReference type="InterPro" id="IPR050482">
    <property type="entry name" value="Sensor_HK_TwoCompSys"/>
</dbReference>
<dbReference type="SUPFAM" id="SSF55785">
    <property type="entry name" value="PYP-like sensor domain (PAS domain)"/>
    <property type="match status" value="1"/>
</dbReference>
<evidence type="ECO:0000256" key="3">
    <source>
        <dbReference type="ARBA" id="ARBA00004141"/>
    </source>
</evidence>
<evidence type="ECO:0000256" key="24">
    <source>
        <dbReference type="SAM" id="Phobius"/>
    </source>
</evidence>
<feature type="transmembrane region" description="Helical" evidence="24">
    <location>
        <begin position="59"/>
        <end position="78"/>
    </location>
</feature>
<dbReference type="InterPro" id="IPR036890">
    <property type="entry name" value="HATPase_C_sf"/>
</dbReference>
<evidence type="ECO:0000256" key="7">
    <source>
        <dbReference type="ARBA" id="ARBA00022485"/>
    </source>
</evidence>
<evidence type="ECO:0000259" key="26">
    <source>
        <dbReference type="PROSITE" id="PS50113"/>
    </source>
</evidence>
<comment type="subcellular location">
    <subcellularLocation>
        <location evidence="4">Cytoplasm</location>
    </subcellularLocation>
    <subcellularLocation>
        <location evidence="3">Membrane</location>
        <topology evidence="3">Multi-pass membrane protein</topology>
    </subcellularLocation>
</comment>
<keyword evidence="12" id="KW-0479">Metal-binding</keyword>
<evidence type="ECO:0000256" key="5">
    <source>
        <dbReference type="ARBA" id="ARBA00012438"/>
    </source>
</evidence>
<dbReference type="InterPro" id="IPR038318">
    <property type="entry name" value="KdpD_sf"/>
</dbReference>
<evidence type="ECO:0000256" key="15">
    <source>
        <dbReference type="ARBA" id="ARBA00022840"/>
    </source>
</evidence>
<evidence type="ECO:0000256" key="11">
    <source>
        <dbReference type="ARBA" id="ARBA00022692"/>
    </source>
</evidence>
<feature type="transmembrane region" description="Helical" evidence="24">
    <location>
        <begin position="18"/>
        <end position="39"/>
    </location>
</feature>
<keyword evidence="17" id="KW-0408">Iron</keyword>
<evidence type="ECO:0000256" key="8">
    <source>
        <dbReference type="ARBA" id="ARBA00022490"/>
    </source>
</evidence>
<dbReference type="EMBL" id="CP042997">
    <property type="protein sequence ID" value="QEH33430.1"/>
    <property type="molecule type" value="Genomic_DNA"/>
</dbReference>
<dbReference type="GO" id="GO:0046872">
    <property type="term" value="F:metal ion binding"/>
    <property type="evidence" value="ECO:0007669"/>
    <property type="project" value="UniProtKB-KW"/>
</dbReference>
<evidence type="ECO:0000313" key="27">
    <source>
        <dbReference type="EMBL" id="QEH33430.1"/>
    </source>
</evidence>
<keyword evidence="23" id="KW-0175">Coiled coil</keyword>
<evidence type="ECO:0000256" key="13">
    <source>
        <dbReference type="ARBA" id="ARBA00022741"/>
    </source>
</evidence>
<dbReference type="InterPro" id="IPR025201">
    <property type="entry name" value="KdpD_TM"/>
</dbReference>
<evidence type="ECO:0000313" key="28">
    <source>
        <dbReference type="Proteomes" id="UP000324233"/>
    </source>
</evidence>
<dbReference type="Pfam" id="PF08448">
    <property type="entry name" value="PAS_4"/>
    <property type="match status" value="1"/>
</dbReference>
<evidence type="ECO:0000256" key="17">
    <source>
        <dbReference type="ARBA" id="ARBA00023004"/>
    </source>
</evidence>
<dbReference type="InterPro" id="IPR013656">
    <property type="entry name" value="PAS_4"/>
</dbReference>
<keyword evidence="13" id="KW-0547">Nucleotide-binding</keyword>
<evidence type="ECO:0000256" key="22">
    <source>
        <dbReference type="ARBA" id="ARBA00030800"/>
    </source>
</evidence>
<comment type="cofactor">
    <cofactor evidence="2">
        <name>[4Fe-4S] cluster</name>
        <dbReference type="ChEBI" id="CHEBI:49883"/>
    </cofactor>
</comment>
<dbReference type="Pfam" id="PF07730">
    <property type="entry name" value="HisKA_3"/>
    <property type="match status" value="1"/>
</dbReference>
<keyword evidence="16 24" id="KW-1133">Transmembrane helix</keyword>
<name>A0A5B9W0I9_9BACT</name>
<dbReference type="InterPro" id="IPR035965">
    <property type="entry name" value="PAS-like_dom_sf"/>
</dbReference>
<feature type="transmembrane region" description="Helical" evidence="24">
    <location>
        <begin position="90"/>
        <end position="111"/>
    </location>
</feature>
<dbReference type="InterPro" id="IPR000700">
    <property type="entry name" value="PAS-assoc_C"/>
</dbReference>
<evidence type="ECO:0000256" key="18">
    <source>
        <dbReference type="ARBA" id="ARBA00023012"/>
    </source>
</evidence>
<dbReference type="AlphaFoldDB" id="A0A5B9W0I9"/>
<evidence type="ECO:0000256" key="21">
    <source>
        <dbReference type="ARBA" id="ARBA00024827"/>
    </source>
</evidence>
<evidence type="ECO:0000259" key="25">
    <source>
        <dbReference type="PROSITE" id="PS50109"/>
    </source>
</evidence>
<evidence type="ECO:0000256" key="23">
    <source>
        <dbReference type="SAM" id="Coils"/>
    </source>
</evidence>
<evidence type="ECO:0000256" key="4">
    <source>
        <dbReference type="ARBA" id="ARBA00004496"/>
    </source>
</evidence>
<dbReference type="GO" id="GO:0005524">
    <property type="term" value="F:ATP binding"/>
    <property type="evidence" value="ECO:0007669"/>
    <property type="project" value="UniProtKB-KW"/>
</dbReference>
<dbReference type="EC" id="2.7.13.3" evidence="5"/>
<feature type="domain" description="Histidine kinase" evidence="25">
    <location>
        <begin position="453"/>
        <end position="546"/>
    </location>
</feature>
<gene>
    <name evidence="27" type="primary">degS</name>
    <name evidence="27" type="ORF">OJF2_19320</name>
</gene>
<dbReference type="GO" id="GO:0046983">
    <property type="term" value="F:protein dimerization activity"/>
    <property type="evidence" value="ECO:0007669"/>
    <property type="project" value="InterPro"/>
</dbReference>
<dbReference type="CDD" id="cd16917">
    <property type="entry name" value="HATPase_UhpB-NarQ-NarX-like"/>
    <property type="match status" value="1"/>
</dbReference>
<dbReference type="Gene3D" id="1.20.5.1930">
    <property type="match status" value="1"/>
</dbReference>
<feature type="domain" description="PAC" evidence="26">
    <location>
        <begin position="240"/>
        <end position="292"/>
    </location>
</feature>
<dbReference type="GO" id="GO:0005737">
    <property type="term" value="C:cytoplasm"/>
    <property type="evidence" value="ECO:0007669"/>
    <property type="project" value="UniProtKB-SubCell"/>
</dbReference>
<evidence type="ECO:0000256" key="6">
    <source>
        <dbReference type="ARBA" id="ARBA00017322"/>
    </source>
</evidence>
<keyword evidence="28" id="KW-1185">Reference proteome</keyword>
<keyword evidence="11 24" id="KW-0812">Transmembrane</keyword>
<feature type="coiled-coil region" evidence="23">
    <location>
        <begin position="294"/>
        <end position="342"/>
    </location>
</feature>
<accession>A0A5B9W0I9</accession>
<dbReference type="OrthoDB" id="290376at2"/>
<reference evidence="27 28" key="1">
    <citation type="submission" date="2019-08" db="EMBL/GenBank/DDBJ databases">
        <title>Deep-cultivation of Planctomycetes and their phenomic and genomic characterization uncovers novel biology.</title>
        <authorList>
            <person name="Wiegand S."/>
            <person name="Jogler M."/>
            <person name="Boedeker C."/>
            <person name="Pinto D."/>
            <person name="Vollmers J."/>
            <person name="Rivas-Marin E."/>
            <person name="Kohn T."/>
            <person name="Peeters S.H."/>
            <person name="Heuer A."/>
            <person name="Rast P."/>
            <person name="Oberbeckmann S."/>
            <person name="Bunk B."/>
            <person name="Jeske O."/>
            <person name="Meyerdierks A."/>
            <person name="Storesund J.E."/>
            <person name="Kallscheuer N."/>
            <person name="Luecker S."/>
            <person name="Lage O.M."/>
            <person name="Pohl T."/>
            <person name="Merkel B.J."/>
            <person name="Hornburger P."/>
            <person name="Mueller R.-W."/>
            <person name="Bruemmer F."/>
            <person name="Labrenz M."/>
            <person name="Spormann A.M."/>
            <person name="Op den Camp H."/>
            <person name="Overmann J."/>
            <person name="Amann R."/>
            <person name="Jetten M.S.M."/>
            <person name="Mascher T."/>
            <person name="Medema M.H."/>
            <person name="Devos D.P."/>
            <person name="Kaster A.-K."/>
            <person name="Ovreas L."/>
            <person name="Rohde M."/>
            <person name="Galperin M.Y."/>
            <person name="Jogler C."/>
        </authorList>
    </citation>
    <scope>NUCLEOTIDE SEQUENCE [LARGE SCALE GENOMIC DNA]</scope>
    <source>
        <strain evidence="27 28">OJF2</strain>
    </source>
</reference>
<keyword evidence="10 27" id="KW-0808">Transferase</keyword>
<sequence length="554" mass="60696">MIPGAINSADWNARRRPLLVRYAAAVVFVALAVLARWLLEPILEDRQAFPTFYVSVTAAAWWGGLGPTFLALALGYLAGDWFFVRPQNTFSALNLANTGTYFFVGFAIAFFTQMLHAAQARAEANAAELRDRQGELEHEIAERRRVETEREHLFGELSTARGRLEAVLRQMPAGVVIAEAPSGRIVLANEQSRGIWGTLPQAGSEPPEWDPGRLKGKDGRGYLPHEWPLARSLHAGEVVKGEEILFPRDDGEWGTMTVSSVPIRDQAGGVVAAVAILDDITARKRAEEALLQAREELERRVAGRTADLARANESLRAEVAERRRAEQTRNELLRRLVAVQEEERVRIARELHDQMGQQLTALKLGLEALAASLPGEGGGHDRLSRLLKLTRQIGHDMHRIAWELGPAVLGELGLPEALSNYAEEWSGHSGVPVQVQATGPWESRLPSQVETSLYRVVQEALTNVAKYANASRVGLILNRNADDVLVIVEDDGVGFDAEHATDPAQPRRRLGLAGMKERVGSVGGALQIESIPGGGTTLFVRVPLRGRDGRPVHG</sequence>
<dbReference type="Proteomes" id="UP000324233">
    <property type="component" value="Chromosome"/>
</dbReference>
<dbReference type="SMART" id="SM00387">
    <property type="entry name" value="HATPase_c"/>
    <property type="match status" value="1"/>
</dbReference>
<evidence type="ECO:0000256" key="9">
    <source>
        <dbReference type="ARBA" id="ARBA00022553"/>
    </source>
</evidence>
<keyword evidence="20 24" id="KW-0472">Membrane</keyword>